<evidence type="ECO:0000256" key="3">
    <source>
        <dbReference type="ARBA" id="ARBA00022692"/>
    </source>
</evidence>
<dbReference type="PANTHER" id="PTHR23427">
    <property type="entry name" value="SURFEIT LOCUS PROTEIN"/>
    <property type="match status" value="1"/>
</dbReference>
<keyword evidence="6" id="KW-1003">Cell membrane</keyword>
<evidence type="ECO:0000256" key="4">
    <source>
        <dbReference type="ARBA" id="ARBA00022989"/>
    </source>
</evidence>
<feature type="transmembrane region" description="Helical" evidence="6">
    <location>
        <begin position="12"/>
        <end position="32"/>
    </location>
</feature>
<feature type="compositionally biased region" description="Low complexity" evidence="7">
    <location>
        <begin position="239"/>
        <end position="250"/>
    </location>
</feature>
<dbReference type="GO" id="GO:0005886">
    <property type="term" value="C:plasma membrane"/>
    <property type="evidence" value="ECO:0007669"/>
    <property type="project" value="UniProtKB-SubCell"/>
</dbReference>
<proteinExistence type="inferred from homology"/>
<evidence type="ECO:0000256" key="5">
    <source>
        <dbReference type="ARBA" id="ARBA00023136"/>
    </source>
</evidence>
<keyword evidence="9" id="KW-1185">Reference proteome</keyword>
<keyword evidence="5 6" id="KW-0472">Membrane</keyword>
<comment type="caution">
    <text evidence="6">Lacks conserved residue(s) required for the propagation of feature annotation.</text>
</comment>
<feature type="region of interest" description="Disordered" evidence="7">
    <location>
        <begin position="238"/>
        <end position="264"/>
    </location>
</feature>
<evidence type="ECO:0000256" key="7">
    <source>
        <dbReference type="SAM" id="MobiDB-lite"/>
    </source>
</evidence>
<dbReference type="InterPro" id="IPR002994">
    <property type="entry name" value="Surf1/Shy1"/>
</dbReference>
<keyword evidence="4 6" id="KW-1133">Transmembrane helix</keyword>
<dbReference type="PANTHER" id="PTHR23427:SF2">
    <property type="entry name" value="SURFEIT LOCUS PROTEIN 1"/>
    <property type="match status" value="1"/>
</dbReference>
<dbReference type="KEGG" id="serw:FY030_08340"/>
<evidence type="ECO:0000256" key="2">
    <source>
        <dbReference type="ARBA" id="ARBA00007165"/>
    </source>
</evidence>
<dbReference type="Proteomes" id="UP000326546">
    <property type="component" value="Chromosome"/>
</dbReference>
<reference evidence="8 9" key="1">
    <citation type="submission" date="2019-09" db="EMBL/GenBank/DDBJ databases">
        <title>Serinicoccus pratensis sp. nov., isolated from meadow soil.</title>
        <authorList>
            <person name="Zhang W."/>
        </authorList>
    </citation>
    <scope>NUCLEOTIDE SEQUENCE [LARGE SCALE GENOMIC DNA]</scope>
    <source>
        <strain evidence="8 9">W204</strain>
    </source>
</reference>
<gene>
    <name evidence="8" type="ORF">FY030_08340</name>
</gene>
<name>A0A5J6V6Q9_9MICO</name>
<protein>
    <recommendedName>
        <fullName evidence="6">SURF1-like protein</fullName>
    </recommendedName>
</protein>
<evidence type="ECO:0000256" key="1">
    <source>
        <dbReference type="ARBA" id="ARBA00004370"/>
    </source>
</evidence>
<dbReference type="CDD" id="cd06662">
    <property type="entry name" value="SURF1"/>
    <property type="match status" value="1"/>
</dbReference>
<dbReference type="Pfam" id="PF02104">
    <property type="entry name" value="SURF1"/>
    <property type="match status" value="1"/>
</dbReference>
<dbReference type="EMBL" id="CP044427">
    <property type="protein sequence ID" value="QFG68722.1"/>
    <property type="molecule type" value="Genomic_DNA"/>
</dbReference>
<sequence length="264" mass="29587">MWTILRQPRWLLYLVLAVVFGVITALLGLWQFDRHQDRVERRDIIEANYFGEPQPLVEVLPRGQELPAGDEWSRVSVSGVYDTGGQHLVRNRPHQRVYGYEVLVPLVLDDGQVLVVDRGWVQNAPTATELPDVPEAPRGQVQVQGWLRPSEPDLGRDLPASQLASIDLPRMSESLNEPVVGAYLVLESETPAPPARPAPLDPPDTGLRSHFAYALQWWLTVPVGLILVLVMARREAEEAAQPGAAPARSAPRPKKVRIWDEEDY</sequence>
<dbReference type="InterPro" id="IPR045214">
    <property type="entry name" value="Surf1/Surf4"/>
</dbReference>
<keyword evidence="3 6" id="KW-0812">Transmembrane</keyword>
<comment type="subcellular location">
    <subcellularLocation>
        <location evidence="6">Cell membrane</location>
        <topology evidence="6">Multi-pass membrane protein</topology>
    </subcellularLocation>
    <subcellularLocation>
        <location evidence="1">Membrane</location>
    </subcellularLocation>
</comment>
<evidence type="ECO:0000313" key="9">
    <source>
        <dbReference type="Proteomes" id="UP000326546"/>
    </source>
</evidence>
<organism evidence="8 9">
    <name type="scientific">Ornithinimicrobium pratense</name>
    <dbReference type="NCBI Taxonomy" id="2593973"/>
    <lineage>
        <taxon>Bacteria</taxon>
        <taxon>Bacillati</taxon>
        <taxon>Actinomycetota</taxon>
        <taxon>Actinomycetes</taxon>
        <taxon>Micrococcales</taxon>
        <taxon>Ornithinimicrobiaceae</taxon>
        <taxon>Ornithinimicrobium</taxon>
    </lineage>
</organism>
<accession>A0A5J6V6Q9</accession>
<evidence type="ECO:0000256" key="6">
    <source>
        <dbReference type="RuleBase" id="RU363076"/>
    </source>
</evidence>
<evidence type="ECO:0000313" key="8">
    <source>
        <dbReference type="EMBL" id="QFG68722.1"/>
    </source>
</evidence>
<dbReference type="AlphaFoldDB" id="A0A5J6V6Q9"/>
<dbReference type="RefSeq" id="WP_158061108.1">
    <property type="nucleotide sequence ID" value="NZ_CP044427.1"/>
</dbReference>
<comment type="similarity">
    <text evidence="2 6">Belongs to the SURF1 family.</text>
</comment>
<dbReference type="PROSITE" id="PS50895">
    <property type="entry name" value="SURF1"/>
    <property type="match status" value="1"/>
</dbReference>
<dbReference type="OrthoDB" id="9807214at2"/>